<evidence type="ECO:0000259" key="1">
    <source>
        <dbReference type="PROSITE" id="PS51186"/>
    </source>
</evidence>
<protein>
    <submittedName>
        <fullName evidence="2">GNAT family N-acetyltransferase</fullName>
    </submittedName>
</protein>
<feature type="domain" description="N-acetyltransferase" evidence="1">
    <location>
        <begin position="134"/>
        <end position="269"/>
    </location>
</feature>
<proteinExistence type="predicted"/>
<dbReference type="RefSeq" id="WP_192027367.1">
    <property type="nucleotide sequence ID" value="NZ_JACYTN010000040.1"/>
</dbReference>
<dbReference type="PROSITE" id="PS51186">
    <property type="entry name" value="GNAT"/>
    <property type="match status" value="1"/>
</dbReference>
<reference evidence="2 3" key="1">
    <citation type="submission" date="2020-09" db="EMBL/GenBank/DDBJ databases">
        <title>Paenibacillus sp. CAU 1523 isolated from sand of Haeundae Beach.</title>
        <authorList>
            <person name="Kim W."/>
        </authorList>
    </citation>
    <scope>NUCLEOTIDE SEQUENCE [LARGE SCALE GENOMIC DNA]</scope>
    <source>
        <strain evidence="2 3">CAU 1523</strain>
    </source>
</reference>
<dbReference type="Proteomes" id="UP000634529">
    <property type="component" value="Unassembled WGS sequence"/>
</dbReference>
<sequence length="269" mass="30801">MNPTIPTQQLIQNIESSEIDYMTERMIAIQNRPDNPEGIEIQRIGNAICYYSRTMPWPTFNTVKGLTSADIEVVEPIVDFYRSRDRKVQFEIIPSMVDQSFLKRLADLGLYQSGFHCSLYTEPRLHTEEVLDGVTIKEVQEDQFDLYATINCRGTGLSDDGISYVAQNNKVLYHRRGWKFFIAYVDEVPAAASVIYMNNHLASLTFAATLPEYRNRGLHSMMLQTRLAEARSNDCSLAISQCAFLSQSHRNMERIGMKLGYVRTSWTEA</sequence>
<evidence type="ECO:0000313" key="2">
    <source>
        <dbReference type="EMBL" id="MBD8501159.1"/>
    </source>
</evidence>
<accession>A0ABR9B468</accession>
<dbReference type="Pfam" id="PF00583">
    <property type="entry name" value="Acetyltransf_1"/>
    <property type="match status" value="1"/>
</dbReference>
<dbReference type="SUPFAM" id="SSF55729">
    <property type="entry name" value="Acyl-CoA N-acyltransferases (Nat)"/>
    <property type="match status" value="1"/>
</dbReference>
<evidence type="ECO:0000313" key="3">
    <source>
        <dbReference type="Proteomes" id="UP000634529"/>
    </source>
</evidence>
<dbReference type="Gene3D" id="3.40.630.30">
    <property type="match status" value="1"/>
</dbReference>
<dbReference type="EMBL" id="JACYTN010000040">
    <property type="protein sequence ID" value="MBD8501159.1"/>
    <property type="molecule type" value="Genomic_DNA"/>
</dbReference>
<organism evidence="2 3">
    <name type="scientific">Paenibacillus arenosi</name>
    <dbReference type="NCBI Taxonomy" id="2774142"/>
    <lineage>
        <taxon>Bacteria</taxon>
        <taxon>Bacillati</taxon>
        <taxon>Bacillota</taxon>
        <taxon>Bacilli</taxon>
        <taxon>Bacillales</taxon>
        <taxon>Paenibacillaceae</taxon>
        <taxon>Paenibacillus</taxon>
    </lineage>
</organism>
<name>A0ABR9B468_9BACL</name>
<dbReference type="InterPro" id="IPR016181">
    <property type="entry name" value="Acyl_CoA_acyltransferase"/>
</dbReference>
<comment type="caution">
    <text evidence="2">The sequence shown here is derived from an EMBL/GenBank/DDBJ whole genome shotgun (WGS) entry which is preliminary data.</text>
</comment>
<gene>
    <name evidence="2" type="ORF">IFO66_23060</name>
</gene>
<dbReference type="InterPro" id="IPR000182">
    <property type="entry name" value="GNAT_dom"/>
</dbReference>
<keyword evidence="3" id="KW-1185">Reference proteome</keyword>
<dbReference type="CDD" id="cd04301">
    <property type="entry name" value="NAT_SF"/>
    <property type="match status" value="1"/>
</dbReference>